<protein>
    <recommendedName>
        <fullName evidence="2">DnaT DNA-binding domain-containing protein</fullName>
    </recommendedName>
</protein>
<dbReference type="Proteomes" id="UP000787472">
    <property type="component" value="Unassembled WGS sequence"/>
</dbReference>
<name>A0A9E5MLN7_9GAMM</name>
<feature type="region of interest" description="Disordered" evidence="1">
    <location>
        <begin position="385"/>
        <end position="408"/>
    </location>
</feature>
<reference evidence="3" key="1">
    <citation type="submission" date="2020-03" db="EMBL/GenBank/DDBJ databases">
        <authorList>
            <person name="Guo F."/>
        </authorList>
    </citation>
    <scope>NUCLEOTIDE SEQUENCE</scope>
    <source>
        <strain evidence="3">JCM 30134</strain>
    </source>
</reference>
<evidence type="ECO:0000259" key="2">
    <source>
        <dbReference type="Pfam" id="PF17948"/>
    </source>
</evidence>
<feature type="domain" description="DnaT DNA-binding" evidence="2">
    <location>
        <begin position="246"/>
        <end position="312"/>
    </location>
</feature>
<accession>A0A9E5MLN7</accession>
<feature type="domain" description="DnaT DNA-binding" evidence="2">
    <location>
        <begin position="320"/>
        <end position="383"/>
    </location>
</feature>
<dbReference type="RefSeq" id="WP_167181122.1">
    <property type="nucleotide sequence ID" value="NZ_JAAONZ010000001.1"/>
</dbReference>
<gene>
    <name evidence="3" type="ORF">G8770_01730</name>
</gene>
<evidence type="ECO:0000313" key="4">
    <source>
        <dbReference type="Proteomes" id="UP000787472"/>
    </source>
</evidence>
<feature type="region of interest" description="Disordered" evidence="1">
    <location>
        <begin position="108"/>
        <end position="157"/>
    </location>
</feature>
<comment type="caution">
    <text evidence="3">The sequence shown here is derived from an EMBL/GenBank/DDBJ whole genome shotgun (WGS) entry which is preliminary data.</text>
</comment>
<evidence type="ECO:0000256" key="1">
    <source>
        <dbReference type="SAM" id="MobiDB-lite"/>
    </source>
</evidence>
<sequence length="420" mass="48323">MTSSLIPERPILLSPSLAATIGLEEATMLSVLDEITRLQPPVISQGFRWFELSDQQLYVALPFWNEHDIQRVSQSLRAKGILLLQSAPFLQCQQLIFAFNELQASQPHSTHTSAAQSRPLAPPLNQPAAGQTQPSHDSFRSPSEIANNPHAFQPGIQPVERHRGGAIAVGATPIPPSWQPNPEVLARISQHNIPEHFIREQLPEFVTFWRESGETQRSWGAKFHQHVIHQWRQRETFTTQKDSEVAMTKDWRPSPDALDVLTRHAAIHPQFIEDAVPEFVLYWAERGGRSRTWNTKFIQHVRRQWARYTSALEHDTEPKRIPENWQPGDDVHDILRLANIDVNFALQLVPEFVIFWRDSNQVYASWNTKFLQHVKYHWAKRHSLSAPQGQNHEGQQTATHSSRTRDRTIAEDLNDRSWAF</sequence>
<dbReference type="EMBL" id="JAAONZ010000001">
    <property type="protein sequence ID" value="NHO64265.1"/>
    <property type="molecule type" value="Genomic_DNA"/>
</dbReference>
<feature type="domain" description="DnaT DNA-binding" evidence="2">
    <location>
        <begin position="173"/>
        <end position="235"/>
    </location>
</feature>
<dbReference type="Gene3D" id="1.10.8.1180">
    <property type="match status" value="3"/>
</dbReference>
<proteinExistence type="predicted"/>
<dbReference type="AlphaFoldDB" id="A0A9E5MLN7"/>
<evidence type="ECO:0000313" key="3">
    <source>
        <dbReference type="EMBL" id="NHO64265.1"/>
    </source>
</evidence>
<dbReference type="InterPro" id="IPR040480">
    <property type="entry name" value="DnaT_DNA_bind"/>
</dbReference>
<feature type="compositionally biased region" description="Polar residues" evidence="1">
    <location>
        <begin position="128"/>
        <end position="146"/>
    </location>
</feature>
<feature type="compositionally biased region" description="Polar residues" evidence="1">
    <location>
        <begin position="385"/>
        <end position="401"/>
    </location>
</feature>
<keyword evidence="4" id="KW-1185">Reference proteome</keyword>
<organism evidence="3 4">
    <name type="scientific">Pseudomaricurvus hydrocarbonicus</name>
    <dbReference type="NCBI Taxonomy" id="1470433"/>
    <lineage>
        <taxon>Bacteria</taxon>
        <taxon>Pseudomonadati</taxon>
        <taxon>Pseudomonadota</taxon>
        <taxon>Gammaproteobacteria</taxon>
        <taxon>Cellvibrionales</taxon>
        <taxon>Cellvibrionaceae</taxon>
        <taxon>Pseudomaricurvus</taxon>
    </lineage>
</organism>
<dbReference type="Pfam" id="PF17948">
    <property type="entry name" value="DnaT"/>
    <property type="match status" value="3"/>
</dbReference>